<keyword evidence="2" id="KW-0812">Transmembrane</keyword>
<organism evidence="3 4">
    <name type="scientific">Pleurodeles waltl</name>
    <name type="common">Iberian ribbed newt</name>
    <dbReference type="NCBI Taxonomy" id="8319"/>
    <lineage>
        <taxon>Eukaryota</taxon>
        <taxon>Metazoa</taxon>
        <taxon>Chordata</taxon>
        <taxon>Craniata</taxon>
        <taxon>Vertebrata</taxon>
        <taxon>Euteleostomi</taxon>
        <taxon>Amphibia</taxon>
        <taxon>Batrachia</taxon>
        <taxon>Caudata</taxon>
        <taxon>Salamandroidea</taxon>
        <taxon>Salamandridae</taxon>
        <taxon>Pleurodelinae</taxon>
        <taxon>Pleurodeles</taxon>
    </lineage>
</organism>
<evidence type="ECO:0000256" key="2">
    <source>
        <dbReference type="SAM" id="Phobius"/>
    </source>
</evidence>
<feature type="region of interest" description="Disordered" evidence="1">
    <location>
        <begin position="121"/>
        <end position="146"/>
    </location>
</feature>
<accession>A0AAV7VUD5</accession>
<feature type="transmembrane region" description="Helical" evidence="2">
    <location>
        <begin position="64"/>
        <end position="92"/>
    </location>
</feature>
<protein>
    <submittedName>
        <fullName evidence="3">Uncharacterized protein</fullName>
    </submittedName>
</protein>
<sequence>MLNSSHTDLQHGFANAWSVIEAAVVFAVVTAVFALVVHLMMVAAVATSVIHAVYVAVVKDVISVVVRVAAILVCVTSPLVVDVVPAAAEAMISKKRGNILKRKNRHESADAERIAEAETALQRSAQKRGVSRSQEKRRLPSLTGPKPQVVCLLRSRTSFPGRR</sequence>
<keyword evidence="2" id="KW-1133">Transmembrane helix</keyword>
<keyword evidence="2" id="KW-0472">Membrane</keyword>
<evidence type="ECO:0000313" key="4">
    <source>
        <dbReference type="Proteomes" id="UP001066276"/>
    </source>
</evidence>
<dbReference type="AlphaFoldDB" id="A0AAV7VUD5"/>
<comment type="caution">
    <text evidence="3">The sequence shown here is derived from an EMBL/GenBank/DDBJ whole genome shotgun (WGS) entry which is preliminary data.</text>
</comment>
<dbReference type="EMBL" id="JANPWB010000003">
    <property type="protein sequence ID" value="KAJ1203852.1"/>
    <property type="molecule type" value="Genomic_DNA"/>
</dbReference>
<evidence type="ECO:0000313" key="3">
    <source>
        <dbReference type="EMBL" id="KAJ1203852.1"/>
    </source>
</evidence>
<evidence type="ECO:0000256" key="1">
    <source>
        <dbReference type="SAM" id="MobiDB-lite"/>
    </source>
</evidence>
<dbReference type="Proteomes" id="UP001066276">
    <property type="component" value="Chromosome 2_1"/>
</dbReference>
<feature type="transmembrane region" description="Helical" evidence="2">
    <location>
        <begin position="39"/>
        <end position="58"/>
    </location>
</feature>
<proteinExistence type="predicted"/>
<reference evidence="3" key="1">
    <citation type="journal article" date="2022" name="bioRxiv">
        <title>Sequencing and chromosome-scale assembly of the giantPleurodeles waltlgenome.</title>
        <authorList>
            <person name="Brown T."/>
            <person name="Elewa A."/>
            <person name="Iarovenko S."/>
            <person name="Subramanian E."/>
            <person name="Araus A.J."/>
            <person name="Petzold A."/>
            <person name="Susuki M."/>
            <person name="Suzuki K.-i.T."/>
            <person name="Hayashi T."/>
            <person name="Toyoda A."/>
            <person name="Oliveira C."/>
            <person name="Osipova E."/>
            <person name="Leigh N.D."/>
            <person name="Simon A."/>
            <person name="Yun M.H."/>
        </authorList>
    </citation>
    <scope>NUCLEOTIDE SEQUENCE</scope>
    <source>
        <strain evidence="3">20211129_DDA</strain>
        <tissue evidence="3">Liver</tissue>
    </source>
</reference>
<feature type="transmembrane region" description="Helical" evidence="2">
    <location>
        <begin position="12"/>
        <end position="32"/>
    </location>
</feature>
<gene>
    <name evidence="3" type="ORF">NDU88_007633</name>
</gene>
<name>A0AAV7VUD5_PLEWA</name>
<keyword evidence="4" id="KW-1185">Reference proteome</keyword>